<protein>
    <submittedName>
        <fullName evidence="1">Uncharacterized protein</fullName>
    </submittedName>
</protein>
<dbReference type="AlphaFoldDB" id="A0A5E7B6G0"/>
<name>A0A5E7B6G0_PSEFL</name>
<organism evidence="1 2">
    <name type="scientific">Pseudomonas fluorescens</name>
    <dbReference type="NCBI Taxonomy" id="294"/>
    <lineage>
        <taxon>Bacteria</taxon>
        <taxon>Pseudomonadati</taxon>
        <taxon>Pseudomonadota</taxon>
        <taxon>Gammaproteobacteria</taxon>
        <taxon>Pseudomonadales</taxon>
        <taxon>Pseudomonadaceae</taxon>
        <taxon>Pseudomonas</taxon>
    </lineage>
</organism>
<evidence type="ECO:0000313" key="1">
    <source>
        <dbReference type="EMBL" id="VVN86360.1"/>
    </source>
</evidence>
<dbReference type="EMBL" id="CABVHQ010000010">
    <property type="protein sequence ID" value="VVN86360.1"/>
    <property type="molecule type" value="Genomic_DNA"/>
</dbReference>
<accession>A0A5E7B6G0</accession>
<evidence type="ECO:0000313" key="2">
    <source>
        <dbReference type="Proteomes" id="UP000337909"/>
    </source>
</evidence>
<sequence>MALRVGPDRAVYSGLAAIVASSITSADYRLSALKYVTLISSRIIKPSILRKRGLFVCLSPRPSISFGLASALAQFLWRAPNDSHEAAQHVIGITKRGQIYFWAKVLARDIGLAANGNSENMLIIRIRKIEPFTQGLVARNQCIAPQKVDRFKLWNTP</sequence>
<dbReference type="RefSeq" id="WP_191624235.1">
    <property type="nucleotide sequence ID" value="NZ_CABVHQ010000010.1"/>
</dbReference>
<proteinExistence type="predicted"/>
<dbReference type="Proteomes" id="UP000337909">
    <property type="component" value="Unassembled WGS sequence"/>
</dbReference>
<reference evidence="1 2" key="1">
    <citation type="submission" date="2019-09" db="EMBL/GenBank/DDBJ databases">
        <authorList>
            <person name="Chandra G."/>
            <person name="Truman W A."/>
        </authorList>
    </citation>
    <scope>NUCLEOTIDE SEQUENCE [LARGE SCALE GENOMIC DNA]</scope>
    <source>
        <strain evidence="1">PS691</strain>
    </source>
</reference>
<gene>
    <name evidence="1" type="ORF">PS691_01504</name>
</gene>